<dbReference type="PANTHER" id="PTHR11071">
    <property type="entry name" value="PEPTIDYL-PROLYL CIS-TRANS ISOMERASE"/>
    <property type="match status" value="1"/>
</dbReference>
<feature type="domain" description="PPIase cyclophilin-type" evidence="7">
    <location>
        <begin position="79"/>
        <end position="236"/>
    </location>
</feature>
<organism evidence="8 9">
    <name type="scientific">Porphyridium purpureum</name>
    <name type="common">Red alga</name>
    <name type="synonym">Porphyridium cruentum</name>
    <dbReference type="NCBI Taxonomy" id="35688"/>
    <lineage>
        <taxon>Eukaryota</taxon>
        <taxon>Rhodophyta</taxon>
        <taxon>Bangiophyceae</taxon>
        <taxon>Porphyridiales</taxon>
        <taxon>Porphyridiaceae</taxon>
        <taxon>Porphyridium</taxon>
    </lineage>
</organism>
<evidence type="ECO:0000256" key="4">
    <source>
        <dbReference type="RuleBase" id="RU363019"/>
    </source>
</evidence>
<dbReference type="GO" id="GO:0006457">
    <property type="term" value="P:protein folding"/>
    <property type="evidence" value="ECO:0007669"/>
    <property type="project" value="InterPro"/>
</dbReference>
<dbReference type="OMA" id="CTHSASN"/>
<comment type="function">
    <text evidence="4">PPIases accelerate the folding of proteins. It catalyzes the cis-trans isomerization of proline imidic peptide bonds in oligopeptides.</text>
</comment>
<dbReference type="PROSITE" id="PS50072">
    <property type="entry name" value="CSA_PPIASE_2"/>
    <property type="match status" value="1"/>
</dbReference>
<dbReference type="Gene3D" id="2.40.100.10">
    <property type="entry name" value="Cyclophilin-like"/>
    <property type="match status" value="1"/>
</dbReference>
<dbReference type="OrthoDB" id="3423at2759"/>
<reference evidence="9" key="1">
    <citation type="journal article" date="2019" name="Nat. Commun.">
        <title>Expansion of phycobilisome linker gene families in mesophilic red algae.</title>
        <authorList>
            <person name="Lee J."/>
            <person name="Kim D."/>
            <person name="Bhattacharya D."/>
            <person name="Yoon H.S."/>
        </authorList>
    </citation>
    <scope>NUCLEOTIDE SEQUENCE [LARGE SCALE GENOMIC DNA]</scope>
    <source>
        <strain evidence="9">CCMP 1328</strain>
    </source>
</reference>
<comment type="caution">
    <text evidence="8">The sequence shown here is derived from an EMBL/GenBank/DDBJ whole genome shotgun (WGS) entry which is preliminary data.</text>
</comment>
<dbReference type="GO" id="GO:0003755">
    <property type="term" value="F:peptidyl-prolyl cis-trans isomerase activity"/>
    <property type="evidence" value="ECO:0007669"/>
    <property type="project" value="UniProtKB-UniRule"/>
</dbReference>
<dbReference type="InterPro" id="IPR020892">
    <property type="entry name" value="Cyclophilin-type_PPIase_CS"/>
</dbReference>
<dbReference type="PROSITE" id="PS00170">
    <property type="entry name" value="CSA_PPIASE_1"/>
    <property type="match status" value="1"/>
</dbReference>
<feature type="region of interest" description="Disordered" evidence="5">
    <location>
        <begin position="43"/>
        <end position="72"/>
    </location>
</feature>
<sequence>MVDNHLNRLSSSSTRRVVLGASLVAITLFILGSVDFSTDKQNTKAKAADGGDGSGAPDATQPRGPMRDPSEAKVTSKVYFDISIGDAKAGRIVIGLFGQDLPKTAENFRALSTGEPGFGFQGSSFHRVIKNFMAQGGDFTAGNGTGGKSIYGKKFADEAFLFHHKGSGILSMANSGKNTNGSQFFITFVDTPWLDGKHVVFGRVLEGMDVLRKIEENPVGKQNKPLSPVKITASGEL</sequence>
<evidence type="ECO:0000256" key="6">
    <source>
        <dbReference type="SAM" id="Phobius"/>
    </source>
</evidence>
<protein>
    <recommendedName>
        <fullName evidence="4">Peptidyl-prolyl cis-trans isomerase</fullName>
        <shortName evidence="4">PPIase</shortName>
        <ecNumber evidence="4">5.2.1.8</ecNumber>
    </recommendedName>
</protein>
<dbReference type="FunFam" id="2.40.100.10:FF:000001">
    <property type="entry name" value="Peptidyl-prolyl cis-trans isomerase"/>
    <property type="match status" value="1"/>
</dbReference>
<evidence type="ECO:0000313" key="9">
    <source>
        <dbReference type="Proteomes" id="UP000324585"/>
    </source>
</evidence>
<dbReference type="Proteomes" id="UP000324585">
    <property type="component" value="Unassembled WGS sequence"/>
</dbReference>
<feature type="transmembrane region" description="Helical" evidence="6">
    <location>
        <begin position="17"/>
        <end position="36"/>
    </location>
</feature>
<dbReference type="PRINTS" id="PR00153">
    <property type="entry name" value="CSAPPISMRASE"/>
</dbReference>
<comment type="similarity">
    <text evidence="4">Belongs to the cyclophilin-type PPIase family.</text>
</comment>
<evidence type="ECO:0000256" key="1">
    <source>
        <dbReference type="ARBA" id="ARBA00000971"/>
    </source>
</evidence>
<dbReference type="PANTHER" id="PTHR11071:SF561">
    <property type="entry name" value="PEPTIDYL-PROLYL CIS-TRANS ISOMERASE D-RELATED"/>
    <property type="match status" value="1"/>
</dbReference>
<dbReference type="GO" id="GO:0005737">
    <property type="term" value="C:cytoplasm"/>
    <property type="evidence" value="ECO:0007669"/>
    <property type="project" value="TreeGrafter"/>
</dbReference>
<keyword evidence="2 4" id="KW-0697">Rotamase</keyword>
<dbReference type="EC" id="5.2.1.8" evidence="4"/>
<keyword evidence="6" id="KW-0472">Membrane</keyword>
<evidence type="ECO:0000259" key="7">
    <source>
        <dbReference type="PROSITE" id="PS50072"/>
    </source>
</evidence>
<keyword evidence="3 4" id="KW-0413">Isomerase</keyword>
<evidence type="ECO:0000313" key="8">
    <source>
        <dbReference type="EMBL" id="KAA8492657.1"/>
    </source>
</evidence>
<dbReference type="SUPFAM" id="SSF50891">
    <property type="entry name" value="Cyclophilin-like"/>
    <property type="match status" value="1"/>
</dbReference>
<evidence type="ECO:0000256" key="3">
    <source>
        <dbReference type="ARBA" id="ARBA00023235"/>
    </source>
</evidence>
<comment type="catalytic activity">
    <reaction evidence="1 4">
        <text>[protein]-peptidylproline (omega=180) = [protein]-peptidylproline (omega=0)</text>
        <dbReference type="Rhea" id="RHEA:16237"/>
        <dbReference type="Rhea" id="RHEA-COMP:10747"/>
        <dbReference type="Rhea" id="RHEA-COMP:10748"/>
        <dbReference type="ChEBI" id="CHEBI:83833"/>
        <dbReference type="ChEBI" id="CHEBI:83834"/>
        <dbReference type="EC" id="5.2.1.8"/>
    </reaction>
</comment>
<keyword evidence="9" id="KW-1185">Reference proteome</keyword>
<dbReference type="InterPro" id="IPR029000">
    <property type="entry name" value="Cyclophilin-like_dom_sf"/>
</dbReference>
<keyword evidence="6" id="KW-1133">Transmembrane helix</keyword>
<evidence type="ECO:0000256" key="5">
    <source>
        <dbReference type="SAM" id="MobiDB-lite"/>
    </source>
</evidence>
<accession>A0A5J4YQI6</accession>
<dbReference type="Pfam" id="PF00160">
    <property type="entry name" value="Pro_isomerase"/>
    <property type="match status" value="1"/>
</dbReference>
<gene>
    <name evidence="8" type="ORF">FVE85_8164</name>
</gene>
<dbReference type="GO" id="GO:0016018">
    <property type="term" value="F:cyclosporin A binding"/>
    <property type="evidence" value="ECO:0007669"/>
    <property type="project" value="TreeGrafter"/>
</dbReference>
<dbReference type="AlphaFoldDB" id="A0A5J4YQI6"/>
<name>A0A5J4YQI6_PORPP</name>
<keyword evidence="6" id="KW-0812">Transmembrane</keyword>
<evidence type="ECO:0000256" key="2">
    <source>
        <dbReference type="ARBA" id="ARBA00023110"/>
    </source>
</evidence>
<dbReference type="InterPro" id="IPR002130">
    <property type="entry name" value="Cyclophilin-type_PPIase_dom"/>
</dbReference>
<proteinExistence type="inferred from homology"/>
<dbReference type="EMBL" id="VRMN01000009">
    <property type="protein sequence ID" value="KAA8492657.1"/>
    <property type="molecule type" value="Genomic_DNA"/>
</dbReference>